<keyword evidence="3" id="KW-1185">Reference proteome</keyword>
<organism evidence="2 3">
    <name type="scientific">Athelia psychrophila</name>
    <dbReference type="NCBI Taxonomy" id="1759441"/>
    <lineage>
        <taxon>Eukaryota</taxon>
        <taxon>Fungi</taxon>
        <taxon>Dikarya</taxon>
        <taxon>Basidiomycota</taxon>
        <taxon>Agaricomycotina</taxon>
        <taxon>Agaricomycetes</taxon>
        <taxon>Agaricomycetidae</taxon>
        <taxon>Atheliales</taxon>
        <taxon>Atheliaceae</taxon>
        <taxon>Athelia</taxon>
    </lineage>
</organism>
<proteinExistence type="predicted"/>
<dbReference type="AlphaFoldDB" id="A0A166WN33"/>
<sequence>MADDPIWSTKGLTDEQRVRLCDKLAEKCEREALSLRPSTLSAAKLSSERLKLVDHQVQTGSLGLILHTKGGPDSAIRVSLSVVLLNLKLYACARREGSVSCESISSLCKTVAKLVSGLLALLTKLGSKKIVMSYTNFQVDIKEKYKIDVVWPGNLPMQNPTKFNNYDDLNTIAEAFMTGTAYFRPLTRTERRNLEKEVKEREAAGVVLKKPCATRSDKGGKHTPTGKCKAKGTGDKENMSGGKHTRVDVHGEGLQAVYKSSSTVGDSSSDEDEDEEE</sequence>
<protein>
    <submittedName>
        <fullName evidence="2">Uncharacterized protein</fullName>
    </submittedName>
</protein>
<feature type="compositionally biased region" description="Acidic residues" evidence="1">
    <location>
        <begin position="268"/>
        <end position="277"/>
    </location>
</feature>
<accession>A0A166WN33</accession>
<dbReference type="Proteomes" id="UP000076532">
    <property type="component" value="Unassembled WGS sequence"/>
</dbReference>
<dbReference type="OrthoDB" id="3253416at2759"/>
<dbReference type="EMBL" id="KV417481">
    <property type="protein sequence ID" value="KZP33926.1"/>
    <property type="molecule type" value="Genomic_DNA"/>
</dbReference>
<evidence type="ECO:0000256" key="1">
    <source>
        <dbReference type="SAM" id="MobiDB-lite"/>
    </source>
</evidence>
<reference evidence="2 3" key="1">
    <citation type="journal article" date="2016" name="Mol. Biol. Evol.">
        <title>Comparative Genomics of Early-Diverging Mushroom-Forming Fungi Provides Insights into the Origins of Lignocellulose Decay Capabilities.</title>
        <authorList>
            <person name="Nagy L.G."/>
            <person name="Riley R."/>
            <person name="Tritt A."/>
            <person name="Adam C."/>
            <person name="Daum C."/>
            <person name="Floudas D."/>
            <person name="Sun H."/>
            <person name="Yadav J.S."/>
            <person name="Pangilinan J."/>
            <person name="Larsson K.H."/>
            <person name="Matsuura K."/>
            <person name="Barry K."/>
            <person name="Labutti K."/>
            <person name="Kuo R."/>
            <person name="Ohm R.A."/>
            <person name="Bhattacharya S.S."/>
            <person name="Shirouzu T."/>
            <person name="Yoshinaga Y."/>
            <person name="Martin F.M."/>
            <person name="Grigoriev I.V."/>
            <person name="Hibbett D.S."/>
        </authorList>
    </citation>
    <scope>NUCLEOTIDE SEQUENCE [LARGE SCALE GENOMIC DNA]</scope>
    <source>
        <strain evidence="2 3">CBS 109695</strain>
    </source>
</reference>
<gene>
    <name evidence="2" type="ORF">FIBSPDRAFT_943026</name>
</gene>
<evidence type="ECO:0000313" key="3">
    <source>
        <dbReference type="Proteomes" id="UP000076532"/>
    </source>
</evidence>
<evidence type="ECO:0000313" key="2">
    <source>
        <dbReference type="EMBL" id="KZP33926.1"/>
    </source>
</evidence>
<feature type="region of interest" description="Disordered" evidence="1">
    <location>
        <begin position="210"/>
        <end position="277"/>
    </location>
</feature>
<name>A0A166WN33_9AGAM</name>